<keyword evidence="1" id="KW-0418">Kinase</keyword>
<dbReference type="InterPro" id="IPR029016">
    <property type="entry name" value="GAF-like_dom_sf"/>
</dbReference>
<dbReference type="SUPFAM" id="SSF55781">
    <property type="entry name" value="GAF domain-like"/>
    <property type="match status" value="1"/>
</dbReference>
<name>A0A2W2F052_9ACTN</name>
<evidence type="ECO:0000313" key="1">
    <source>
        <dbReference type="EMBL" id="PZG18248.1"/>
    </source>
</evidence>
<accession>A0A2W2F052</accession>
<reference evidence="1 2" key="1">
    <citation type="submission" date="2018-01" db="EMBL/GenBank/DDBJ databases">
        <title>Draft genome sequence of Nonomuraea sp. KC333.</title>
        <authorList>
            <person name="Sahin N."/>
            <person name="Saygin H."/>
            <person name="Ay H."/>
        </authorList>
    </citation>
    <scope>NUCLEOTIDE SEQUENCE [LARGE SCALE GENOMIC DNA]</scope>
    <source>
        <strain evidence="1 2">KC333</strain>
    </source>
</reference>
<dbReference type="EMBL" id="POUD01000055">
    <property type="protein sequence ID" value="PZG18248.1"/>
    <property type="molecule type" value="Genomic_DNA"/>
</dbReference>
<sequence>MESRHPPLLPQMRLDELLAELQVRLDAVLSTRDRIHALLEAVVSIGSDLDLETVLGRIVETATRLVDASYGALGVVGRGHTLLQFIPVGLSEEEIARIEHWPHGLGLLIKDARPLRLGRISDHVESYGFP</sequence>
<comment type="caution">
    <text evidence="1">The sequence shown here is derived from an EMBL/GenBank/DDBJ whole genome shotgun (WGS) entry which is preliminary data.</text>
</comment>
<dbReference type="GO" id="GO:0016301">
    <property type="term" value="F:kinase activity"/>
    <property type="evidence" value="ECO:0007669"/>
    <property type="project" value="UniProtKB-KW"/>
</dbReference>
<dbReference type="Gene3D" id="3.30.450.40">
    <property type="match status" value="1"/>
</dbReference>
<feature type="non-terminal residue" evidence="1">
    <location>
        <position position="130"/>
    </location>
</feature>
<protein>
    <submittedName>
        <fullName evidence="1">Histidine kinase</fullName>
    </submittedName>
</protein>
<keyword evidence="1" id="KW-0808">Transferase</keyword>
<evidence type="ECO:0000313" key="2">
    <source>
        <dbReference type="Proteomes" id="UP000249304"/>
    </source>
</evidence>
<dbReference type="AlphaFoldDB" id="A0A2W2F052"/>
<keyword evidence="2" id="KW-1185">Reference proteome</keyword>
<dbReference type="Proteomes" id="UP000249304">
    <property type="component" value="Unassembled WGS sequence"/>
</dbReference>
<proteinExistence type="predicted"/>
<gene>
    <name evidence="1" type="ORF">C1J01_15755</name>
</gene>
<organism evidence="1 2">
    <name type="scientific">Nonomuraea aridisoli</name>
    <dbReference type="NCBI Taxonomy" id="2070368"/>
    <lineage>
        <taxon>Bacteria</taxon>
        <taxon>Bacillati</taxon>
        <taxon>Actinomycetota</taxon>
        <taxon>Actinomycetes</taxon>
        <taxon>Streptosporangiales</taxon>
        <taxon>Streptosporangiaceae</taxon>
        <taxon>Nonomuraea</taxon>
    </lineage>
</organism>